<proteinExistence type="predicted"/>
<protein>
    <submittedName>
        <fullName evidence="1">Uncharacterized protein</fullName>
    </submittedName>
</protein>
<evidence type="ECO:0000313" key="1">
    <source>
        <dbReference type="EMBL" id="DAD83149.1"/>
    </source>
</evidence>
<accession>A0A8S5MLC2</accession>
<organism evidence="1">
    <name type="scientific">Podoviridae sp. ctlpi2</name>
    <dbReference type="NCBI Taxonomy" id="2826574"/>
    <lineage>
        <taxon>Viruses</taxon>
        <taxon>Duplodnaviria</taxon>
        <taxon>Heunggongvirae</taxon>
        <taxon>Uroviricota</taxon>
        <taxon>Caudoviricetes</taxon>
    </lineage>
</organism>
<dbReference type="EMBL" id="BK014928">
    <property type="protein sequence ID" value="DAD83149.1"/>
    <property type="molecule type" value="Genomic_DNA"/>
</dbReference>
<reference evidence="1" key="1">
    <citation type="journal article" date="2021" name="Proc. Natl. Acad. Sci. U.S.A.">
        <title>A Catalog of Tens of Thousands of Viruses from Human Metagenomes Reveals Hidden Associations with Chronic Diseases.</title>
        <authorList>
            <person name="Tisza M.J."/>
            <person name="Buck C.B."/>
        </authorList>
    </citation>
    <scope>NUCLEOTIDE SEQUENCE</scope>
    <source>
        <strain evidence="1">Ctlpi2</strain>
    </source>
</reference>
<sequence>MHGLRAVAPCQRVTFTTGKTPALACGLAHHLQDSGPTVNGMTRHIISICLACR</sequence>
<name>A0A8S5MLC2_9CAUD</name>